<comment type="caution">
    <text evidence="2">The sequence shown here is derived from an EMBL/GenBank/DDBJ whole genome shotgun (WGS) entry which is preliminary data.</text>
</comment>
<protein>
    <recommendedName>
        <fullName evidence="4">Host attachment protein</fullName>
    </recommendedName>
</protein>
<dbReference type="EMBL" id="ATIB01000050">
    <property type="protein sequence ID" value="EQB02186.1"/>
    <property type="molecule type" value="Genomic_DNA"/>
</dbReference>
<proteinExistence type="predicted"/>
<evidence type="ECO:0000313" key="2">
    <source>
        <dbReference type="EMBL" id="EQB02186.1"/>
    </source>
</evidence>
<evidence type="ECO:0008006" key="4">
    <source>
        <dbReference type="Google" id="ProtNLM"/>
    </source>
</evidence>
<dbReference type="AlphaFoldDB" id="T0GEK8"/>
<organism evidence="2 3">
    <name type="scientific">Sphingobium baderi LL03</name>
    <dbReference type="NCBI Taxonomy" id="1114964"/>
    <lineage>
        <taxon>Bacteria</taxon>
        <taxon>Pseudomonadati</taxon>
        <taxon>Pseudomonadota</taxon>
        <taxon>Alphaproteobacteria</taxon>
        <taxon>Sphingomonadales</taxon>
        <taxon>Sphingomonadaceae</taxon>
        <taxon>Sphingobium</taxon>
    </lineage>
</organism>
<dbReference type="eggNOG" id="COG5622">
    <property type="taxonomic scope" value="Bacteria"/>
</dbReference>
<keyword evidence="3" id="KW-1185">Reference proteome</keyword>
<dbReference type="InterPro" id="IPR041374">
    <property type="entry name" value="BaeRF_family12"/>
</dbReference>
<evidence type="ECO:0000313" key="3">
    <source>
        <dbReference type="Proteomes" id="UP000015524"/>
    </source>
</evidence>
<dbReference type="OrthoDB" id="9812459at2"/>
<accession>T0GEK8</accession>
<gene>
    <name evidence="2" type="ORF">L485_09230</name>
</gene>
<reference evidence="2 3" key="1">
    <citation type="journal article" date="2013" name="Genome Announc.">
        <title>Draft Genome Sequence of a Hexachlorocyclohexane-Degrading Bacterium, Sphingobium baderi Strain LL03T.</title>
        <authorList>
            <person name="Kaur J."/>
            <person name="Verma H."/>
            <person name="Tripathi C."/>
            <person name="Khurana J.P."/>
            <person name="Lal R."/>
        </authorList>
    </citation>
    <scope>NUCLEOTIDE SEQUENCE [LARGE SCALE GENOMIC DNA]</scope>
    <source>
        <strain evidence="2 3">LL03</strain>
    </source>
</reference>
<evidence type="ECO:0000256" key="1">
    <source>
        <dbReference type="SAM" id="MobiDB-lite"/>
    </source>
</evidence>
<sequence length="149" mass="15995">MILKAGTIVLVTDGAKMLLLKNKGDAAFPDLAVIASRTLDNPPNREQMSDAPGLSFSSMGHRRSTYGEPDPHQQAENLFAANSAAALAQAARENESELVVVAPPATLSILRQHYARETQERLAAEIAKDLTGHSVPHITKILSAWESAN</sequence>
<feature type="region of interest" description="Disordered" evidence="1">
    <location>
        <begin position="39"/>
        <end position="74"/>
    </location>
</feature>
<dbReference type="PATRIC" id="fig|1114964.3.peg.1803"/>
<name>T0GEK8_9SPHN</name>
<dbReference type="Proteomes" id="UP000015524">
    <property type="component" value="Unassembled WGS sequence"/>
</dbReference>
<dbReference type="Pfam" id="PF18856">
    <property type="entry name" value="baeRF_family12"/>
    <property type="match status" value="1"/>
</dbReference>